<evidence type="ECO:0000313" key="4">
    <source>
        <dbReference type="Proteomes" id="UP000321901"/>
    </source>
</evidence>
<dbReference type="InterPro" id="IPR032250">
    <property type="entry name" value="DUF4825"/>
</dbReference>
<reference evidence="3 4" key="1">
    <citation type="submission" date="2019-07" db="EMBL/GenBank/DDBJ databases">
        <title>Whole genome shotgun sequence of Sporosarcina luteola NBRC 105378.</title>
        <authorList>
            <person name="Hosoyama A."/>
            <person name="Uohara A."/>
            <person name="Ohji S."/>
            <person name="Ichikawa N."/>
        </authorList>
    </citation>
    <scope>NUCLEOTIDE SEQUENCE [LARGE SCALE GENOMIC DNA]</scope>
    <source>
        <strain evidence="3 4">NBRC 105378</strain>
    </source>
</reference>
<gene>
    <name evidence="3" type="ORF">SLU01_04650</name>
</gene>
<name>A0A511Z3X7_9BACL</name>
<dbReference type="Proteomes" id="UP000321901">
    <property type="component" value="Unassembled WGS sequence"/>
</dbReference>
<keyword evidence="1" id="KW-0812">Transmembrane</keyword>
<dbReference type="Pfam" id="PF16107">
    <property type="entry name" value="DUF4825"/>
    <property type="match status" value="1"/>
</dbReference>
<feature type="transmembrane region" description="Helical" evidence="1">
    <location>
        <begin position="6"/>
        <end position="27"/>
    </location>
</feature>
<evidence type="ECO:0000259" key="2">
    <source>
        <dbReference type="Pfam" id="PF16107"/>
    </source>
</evidence>
<organism evidence="3 4">
    <name type="scientific">Sporosarcina luteola</name>
    <dbReference type="NCBI Taxonomy" id="582850"/>
    <lineage>
        <taxon>Bacteria</taxon>
        <taxon>Bacillati</taxon>
        <taxon>Bacillota</taxon>
        <taxon>Bacilli</taxon>
        <taxon>Bacillales</taxon>
        <taxon>Caryophanaceae</taxon>
        <taxon>Sporosarcina</taxon>
    </lineage>
</organism>
<protein>
    <recommendedName>
        <fullName evidence="2">DUF4825 domain-containing protein</fullName>
    </recommendedName>
</protein>
<sequence>MDRKRLIMGLIVIIAIPLYVWIAYYEIPGKARIGEEKLQQDPMKHDFEKVLEFESNYMGDASNTSALFQLLPLNEYKGSIEMDPDRFSLVVHYQASIAELGEKAEQAFLYNTTAAFLMLKNLEVVELRFLDDSYIVHRENVEEWFGEEFGTLIEPDVFKEKVQKPLGEPGIDEWLKAYMKEE</sequence>
<evidence type="ECO:0000256" key="1">
    <source>
        <dbReference type="SAM" id="Phobius"/>
    </source>
</evidence>
<dbReference type="AlphaFoldDB" id="A0A511Z3X7"/>
<evidence type="ECO:0000313" key="3">
    <source>
        <dbReference type="EMBL" id="GEN82153.1"/>
    </source>
</evidence>
<dbReference type="RefSeq" id="WP_147054945.1">
    <property type="nucleotide sequence ID" value="NZ_BJYL01000005.1"/>
</dbReference>
<proteinExistence type="predicted"/>
<keyword evidence="1" id="KW-1133">Transmembrane helix</keyword>
<dbReference type="OrthoDB" id="2437505at2"/>
<feature type="domain" description="DUF4825" evidence="2">
    <location>
        <begin position="52"/>
        <end position="132"/>
    </location>
</feature>
<dbReference type="EMBL" id="BJYL01000005">
    <property type="protein sequence ID" value="GEN82153.1"/>
    <property type="molecule type" value="Genomic_DNA"/>
</dbReference>
<accession>A0A511Z3X7</accession>
<keyword evidence="4" id="KW-1185">Reference proteome</keyword>
<keyword evidence="1" id="KW-0472">Membrane</keyword>
<comment type="caution">
    <text evidence="3">The sequence shown here is derived from an EMBL/GenBank/DDBJ whole genome shotgun (WGS) entry which is preliminary data.</text>
</comment>